<evidence type="ECO:0000313" key="3">
    <source>
        <dbReference type="Proteomes" id="UP000673552"/>
    </source>
</evidence>
<protein>
    <submittedName>
        <fullName evidence="2">Uncharacterized protein</fullName>
    </submittedName>
</protein>
<dbReference type="Proteomes" id="UP000673552">
    <property type="component" value="Chromosome 11"/>
</dbReference>
<feature type="region of interest" description="Disordered" evidence="1">
    <location>
        <begin position="373"/>
        <end position="413"/>
    </location>
</feature>
<proteinExistence type="predicted"/>
<dbReference type="KEGG" id="lmat:92516474"/>
<reference evidence="2 3" key="1">
    <citation type="submission" date="2021-03" db="EMBL/GenBank/DDBJ databases">
        <title>Leishmania (Mundinia) martiniquensis Genome sequencing and assembly.</title>
        <authorList>
            <person name="Almutairi H."/>
            <person name="Gatherer D."/>
        </authorList>
    </citation>
    <scope>NUCLEOTIDE SEQUENCE [LARGE SCALE GENOMIC DNA]</scope>
    <source>
        <strain evidence="2">LSCM1</strain>
    </source>
</reference>
<dbReference type="EMBL" id="JAFEUZ010000011">
    <property type="protein sequence ID" value="KAG5484724.1"/>
    <property type="molecule type" value="Genomic_DNA"/>
</dbReference>
<dbReference type="RefSeq" id="XP_067180503.1">
    <property type="nucleotide sequence ID" value="XM_067323962.1"/>
</dbReference>
<comment type="caution">
    <text evidence="2">The sequence shown here is derived from an EMBL/GenBank/DDBJ whole genome shotgun (WGS) entry which is preliminary data.</text>
</comment>
<feature type="compositionally biased region" description="Basic residues" evidence="1">
    <location>
        <begin position="387"/>
        <end position="398"/>
    </location>
</feature>
<evidence type="ECO:0000256" key="1">
    <source>
        <dbReference type="SAM" id="MobiDB-lite"/>
    </source>
</evidence>
<accession>A0A836H2Q4</accession>
<sequence>MGYKRKNNKRARSIAARKVEKAAAVAAAEKIATVGDDDDHSSAVELCNTGLSSAPSAGDKDVPRASAAISATCRSSTAAAASVNEAKLEDADAEAACQAEQSETQQQSGASGDRCSLSTSGLLFSAPPTPADLALLNAASGAAGLPSLLAATHLPCIAGSTPCRPQESVDEGGEGNYVAYVLSEQWSDAATVSMTIWGVYSPRSGDCLQVVHWHHLPVANGSPVTSGDHHMSPASCDAQQTRELIMSVNADGLCFMLAPSSLVSVEGGGAAGSMTPASASSESDAAASAAAAASASADVYWVIPSVLKESFLALLHAQEWLRKTPLHHSTPEACPRSLECHGWRVRPHPSRWAHVTPYLAAAVAAEAAEGCKPHAALSPPTVAPVAPKRKMKKAKRQSSPHPPPRAQPQQQSVITAPANVSQQMVDATNNMLAANGAPSSSRLQYRVPYVAAVQQHPKSCSGATESRGPLAADSAIADTPVVLLLGNRIAAYPTGDACSATV</sequence>
<gene>
    <name evidence="2" type="ORF">LSCM1_06545</name>
</gene>
<evidence type="ECO:0000313" key="2">
    <source>
        <dbReference type="EMBL" id="KAG5484724.1"/>
    </source>
</evidence>
<dbReference type="OrthoDB" id="266466at2759"/>
<dbReference type="AlphaFoldDB" id="A0A836H2Q4"/>
<keyword evidence="3" id="KW-1185">Reference proteome</keyword>
<name>A0A836H2Q4_9TRYP</name>
<organism evidence="2 3">
    <name type="scientific">Leishmania martiniquensis</name>
    <dbReference type="NCBI Taxonomy" id="1580590"/>
    <lineage>
        <taxon>Eukaryota</taxon>
        <taxon>Discoba</taxon>
        <taxon>Euglenozoa</taxon>
        <taxon>Kinetoplastea</taxon>
        <taxon>Metakinetoplastina</taxon>
        <taxon>Trypanosomatida</taxon>
        <taxon>Trypanosomatidae</taxon>
        <taxon>Leishmaniinae</taxon>
        <taxon>Leishmania</taxon>
    </lineage>
</organism>
<dbReference type="GeneID" id="92516474"/>